<dbReference type="STRING" id="946483.Cenrod_0753"/>
<keyword evidence="2" id="KW-0349">Heme</keyword>
<dbReference type="SFLD" id="SFLDG01082">
    <property type="entry name" value="B12-binding_domain_containing"/>
    <property type="match status" value="1"/>
</dbReference>
<dbReference type="PANTHER" id="PTHR13932:SF5">
    <property type="entry name" value="RADICAL S-ADENOSYL METHIONINE DOMAIN-CONTAINING PROTEIN 1, MITOCHONDRIAL"/>
    <property type="match status" value="1"/>
</dbReference>
<gene>
    <name evidence="4" type="primary">hemN-1</name>
    <name evidence="4" type="ORF">Cenrod_0753</name>
</gene>
<keyword evidence="2" id="KW-0479">Metal-binding</keyword>
<keyword evidence="2" id="KW-0143">Chaperone</keyword>
<dbReference type="Pfam" id="PF06969">
    <property type="entry name" value="HemN_C"/>
    <property type="match status" value="1"/>
</dbReference>
<dbReference type="SFLD" id="SFLDG01065">
    <property type="entry name" value="anaerobic_coproporphyrinogen-I"/>
    <property type="match status" value="1"/>
</dbReference>
<dbReference type="InterPro" id="IPR034505">
    <property type="entry name" value="Coproporphyrinogen-III_oxidase"/>
</dbReference>
<dbReference type="RefSeq" id="WP_022771680.1">
    <property type="nucleotide sequence ID" value="NC_022576.1"/>
</dbReference>
<name>U5N9L5_9BURK</name>
<protein>
    <recommendedName>
        <fullName evidence="2">Heme chaperone HemW</fullName>
    </recommendedName>
</protein>
<keyword evidence="2" id="KW-0004">4Fe-4S</keyword>
<dbReference type="PANTHER" id="PTHR13932">
    <property type="entry name" value="COPROPORPHYRINIGEN III OXIDASE"/>
    <property type="match status" value="1"/>
</dbReference>
<dbReference type="SMART" id="SM00729">
    <property type="entry name" value="Elp3"/>
    <property type="match status" value="1"/>
</dbReference>
<dbReference type="SUPFAM" id="SSF102114">
    <property type="entry name" value="Radical SAM enzymes"/>
    <property type="match status" value="1"/>
</dbReference>
<dbReference type="GO" id="GO:0005737">
    <property type="term" value="C:cytoplasm"/>
    <property type="evidence" value="ECO:0007669"/>
    <property type="project" value="UniProtKB-SubCell"/>
</dbReference>
<feature type="domain" description="Radical SAM core" evidence="3">
    <location>
        <begin position="15"/>
        <end position="248"/>
    </location>
</feature>
<keyword evidence="2" id="KW-0963">Cytoplasm</keyword>
<dbReference type="CDD" id="cd01335">
    <property type="entry name" value="Radical_SAM"/>
    <property type="match status" value="1"/>
</dbReference>
<dbReference type="GO" id="GO:0051539">
    <property type="term" value="F:4 iron, 4 sulfur cluster binding"/>
    <property type="evidence" value="ECO:0007669"/>
    <property type="project" value="UniProtKB-UniRule"/>
</dbReference>
<dbReference type="InterPro" id="IPR006638">
    <property type="entry name" value="Elp3/MiaA/NifB-like_rSAM"/>
</dbReference>
<dbReference type="GO" id="GO:0004109">
    <property type="term" value="F:coproporphyrinogen oxidase activity"/>
    <property type="evidence" value="ECO:0007669"/>
    <property type="project" value="InterPro"/>
</dbReference>
<dbReference type="HOGENOM" id="CLU_027579_0_1_4"/>
<comment type="subcellular location">
    <subcellularLocation>
        <location evidence="2">Cytoplasm</location>
    </subcellularLocation>
</comment>
<dbReference type="NCBIfam" id="TIGR00539">
    <property type="entry name" value="hemN_rel"/>
    <property type="match status" value="1"/>
</dbReference>
<dbReference type="InterPro" id="IPR007197">
    <property type="entry name" value="rSAM"/>
</dbReference>
<evidence type="ECO:0000256" key="1">
    <source>
        <dbReference type="ARBA" id="ARBA00006100"/>
    </source>
</evidence>
<dbReference type="AlphaFoldDB" id="U5N9L5"/>
<keyword evidence="2" id="KW-0411">Iron-sulfur</keyword>
<dbReference type="OrthoDB" id="9808022at2"/>
<evidence type="ECO:0000259" key="3">
    <source>
        <dbReference type="PROSITE" id="PS51918"/>
    </source>
</evidence>
<evidence type="ECO:0000313" key="4">
    <source>
        <dbReference type="EMBL" id="AGX86859.1"/>
    </source>
</evidence>
<organism evidence="4 5">
    <name type="scientific">Candidatus Symbiobacter mobilis CR</name>
    <dbReference type="NCBI Taxonomy" id="946483"/>
    <lineage>
        <taxon>Bacteria</taxon>
        <taxon>Pseudomonadati</taxon>
        <taxon>Pseudomonadota</taxon>
        <taxon>Betaproteobacteria</taxon>
        <taxon>Burkholderiales</taxon>
        <taxon>Comamonadaceae</taxon>
    </lineage>
</organism>
<comment type="function">
    <text evidence="2">Probably acts as a heme chaperone, transferring heme to an unknown acceptor. Binds one molecule of heme per monomer, possibly covalently. Binds 1 [4Fe-4S] cluster. The cluster is coordinated with 3 cysteines and an exchangeable S-adenosyl-L-methionine.</text>
</comment>
<dbReference type="GO" id="GO:0046872">
    <property type="term" value="F:metal ion binding"/>
    <property type="evidence" value="ECO:0007669"/>
    <property type="project" value="UniProtKB-UniRule"/>
</dbReference>
<dbReference type="SFLD" id="SFLDF00288">
    <property type="entry name" value="HemN-like__clustered_with_nucl"/>
    <property type="match status" value="1"/>
</dbReference>
<keyword evidence="2" id="KW-0949">S-adenosyl-L-methionine</keyword>
<proteinExistence type="inferred from homology"/>
<dbReference type="PROSITE" id="PS51918">
    <property type="entry name" value="RADICAL_SAM"/>
    <property type="match status" value="1"/>
</dbReference>
<dbReference type="Pfam" id="PF04055">
    <property type="entry name" value="Radical_SAM"/>
    <property type="match status" value="1"/>
</dbReference>
<accession>U5N9L5</accession>
<dbReference type="Proteomes" id="UP000017184">
    <property type="component" value="Chromosome"/>
</dbReference>
<dbReference type="InterPro" id="IPR010723">
    <property type="entry name" value="HemN_C"/>
</dbReference>
<dbReference type="GO" id="GO:0006779">
    <property type="term" value="P:porphyrin-containing compound biosynthetic process"/>
    <property type="evidence" value="ECO:0007669"/>
    <property type="project" value="InterPro"/>
</dbReference>
<dbReference type="KEGG" id="cbx:Cenrod_0753"/>
<evidence type="ECO:0000313" key="5">
    <source>
        <dbReference type="Proteomes" id="UP000017184"/>
    </source>
</evidence>
<evidence type="ECO:0000256" key="2">
    <source>
        <dbReference type="RuleBase" id="RU364116"/>
    </source>
</evidence>
<dbReference type="InterPro" id="IPR058240">
    <property type="entry name" value="rSAM_sf"/>
</dbReference>
<keyword evidence="5" id="KW-1185">Reference proteome</keyword>
<dbReference type="eggNOG" id="COG0635">
    <property type="taxonomic scope" value="Bacteria"/>
</dbReference>
<sequence length="396" mass="43055">MIPAFGACAPCSHCVPQPTGLALYVHIPWCVRKCPYCDFASVALHGTFVPQQRYLDALRADLDATASQAAGRTISSIYVGGGTPNLLAPDALGALLEHAHTVLSVAQDCEISMEANPGVGVPQRLRDFRAAGVNRLSLGVQSFDDTLLARIGRVHDAAQARDAAAEAARTFGTWNLDLMIALPGQSLDGVRSDLHAALEWGAPHMSVYTLTIEAHTPFAKNPPTLPDADRAADMHDLAIDLLGAQGLDRYEVSAFARDGHACQHNRNYWQFGDYLGIGAGAHGKRSQGHHVVRQTRLRNPERYMEHALQGRAVAQERIVPAADLPFEFLLNALRLTQGFAVASFEHCTGHSIRDIEPQLETAVRQGWMVYDGTQAQPTRRGLDFLSDLQSLFLPTT</sequence>
<dbReference type="InterPro" id="IPR004559">
    <property type="entry name" value="HemW-like"/>
</dbReference>
<reference evidence="4 5" key="1">
    <citation type="journal article" date="2013" name="Genome Biol.">
        <title>Genomic analysis reveals key aspects of prokaryotic symbiosis in the phototrophic consortium "Chlorochromatium aggregatum".</title>
        <authorList>
            <person name="Liu Z."/>
            <person name="Muller J."/>
            <person name="Li T."/>
            <person name="Alvey R.M."/>
            <person name="Vogl K."/>
            <person name="Frigaard N.U."/>
            <person name="Rockwell N.C."/>
            <person name="Boyd E.S."/>
            <person name="Tomsho L.P."/>
            <person name="Schuster S.C."/>
            <person name="Henke P."/>
            <person name="Rohde M."/>
            <person name="Overmann J."/>
            <person name="Bryant D.A."/>
        </authorList>
    </citation>
    <scope>NUCLEOTIDE SEQUENCE [LARGE SCALE GENOMIC DNA]</scope>
    <source>
        <strain evidence="4">CR</strain>
    </source>
</reference>
<dbReference type="SFLD" id="SFLDF00562">
    <property type="entry name" value="HemN-like__clustered_with_heat"/>
    <property type="match status" value="1"/>
</dbReference>
<comment type="similarity">
    <text evidence="1">Belongs to the anaerobic coproporphyrinogen-III oxidase family. HemW subfamily.</text>
</comment>
<dbReference type="Gene3D" id="3.30.750.200">
    <property type="match status" value="1"/>
</dbReference>
<dbReference type="EMBL" id="CP004885">
    <property type="protein sequence ID" value="AGX86859.1"/>
    <property type="molecule type" value="Genomic_DNA"/>
</dbReference>
<dbReference type="SFLD" id="SFLDS00029">
    <property type="entry name" value="Radical_SAM"/>
    <property type="match status" value="1"/>
</dbReference>
<keyword evidence="2" id="KW-0408">Iron</keyword>
<dbReference type="PATRIC" id="fig|946483.4.peg.753"/>